<evidence type="ECO:0008006" key="3">
    <source>
        <dbReference type="Google" id="ProtNLM"/>
    </source>
</evidence>
<reference evidence="1" key="1">
    <citation type="journal article" date="2023" name="Nat. Commun.">
        <title>Diploid and tetraploid genomes of Acorus and the evolution of monocots.</title>
        <authorList>
            <person name="Ma L."/>
            <person name="Liu K.W."/>
            <person name="Li Z."/>
            <person name="Hsiao Y.Y."/>
            <person name="Qi Y."/>
            <person name="Fu T."/>
            <person name="Tang G.D."/>
            <person name="Zhang D."/>
            <person name="Sun W.H."/>
            <person name="Liu D.K."/>
            <person name="Li Y."/>
            <person name="Chen G.Z."/>
            <person name="Liu X.D."/>
            <person name="Liao X.Y."/>
            <person name="Jiang Y.T."/>
            <person name="Yu X."/>
            <person name="Hao Y."/>
            <person name="Huang J."/>
            <person name="Zhao X.W."/>
            <person name="Ke S."/>
            <person name="Chen Y.Y."/>
            <person name="Wu W.L."/>
            <person name="Hsu J.L."/>
            <person name="Lin Y.F."/>
            <person name="Huang M.D."/>
            <person name="Li C.Y."/>
            <person name="Huang L."/>
            <person name="Wang Z.W."/>
            <person name="Zhao X."/>
            <person name="Zhong W.Y."/>
            <person name="Peng D.H."/>
            <person name="Ahmad S."/>
            <person name="Lan S."/>
            <person name="Zhang J.S."/>
            <person name="Tsai W.C."/>
            <person name="Van de Peer Y."/>
            <person name="Liu Z.J."/>
        </authorList>
    </citation>
    <scope>NUCLEOTIDE SEQUENCE</scope>
    <source>
        <strain evidence="1">CP</strain>
    </source>
</reference>
<name>A0AAV9CI74_ACOCL</name>
<sequence>MASQVSLNVVGFAAAAATTEKVGILEFLNGVHLKAMEAICTKIKVLEGDLMEMRLRLRKSAEEREQCSGDGRLWRSAIRKGWGGGLL</sequence>
<protein>
    <recommendedName>
        <fullName evidence="3">Rx N-terminal domain-containing protein</fullName>
    </recommendedName>
</protein>
<keyword evidence="2" id="KW-1185">Reference proteome</keyword>
<dbReference type="Proteomes" id="UP001180020">
    <property type="component" value="Unassembled WGS sequence"/>
</dbReference>
<dbReference type="EMBL" id="JAUJYO010000019">
    <property type="protein sequence ID" value="KAK1288335.1"/>
    <property type="molecule type" value="Genomic_DNA"/>
</dbReference>
<comment type="caution">
    <text evidence="1">The sequence shown here is derived from an EMBL/GenBank/DDBJ whole genome shotgun (WGS) entry which is preliminary data.</text>
</comment>
<proteinExistence type="predicted"/>
<accession>A0AAV9CI74</accession>
<organism evidence="1 2">
    <name type="scientific">Acorus calamus</name>
    <name type="common">Sweet flag</name>
    <dbReference type="NCBI Taxonomy" id="4465"/>
    <lineage>
        <taxon>Eukaryota</taxon>
        <taxon>Viridiplantae</taxon>
        <taxon>Streptophyta</taxon>
        <taxon>Embryophyta</taxon>
        <taxon>Tracheophyta</taxon>
        <taxon>Spermatophyta</taxon>
        <taxon>Magnoliopsida</taxon>
        <taxon>Liliopsida</taxon>
        <taxon>Acoraceae</taxon>
        <taxon>Acorus</taxon>
    </lineage>
</organism>
<evidence type="ECO:0000313" key="2">
    <source>
        <dbReference type="Proteomes" id="UP001180020"/>
    </source>
</evidence>
<dbReference type="AlphaFoldDB" id="A0AAV9CI74"/>
<gene>
    <name evidence="1" type="ORF">QJS10_CPB19g01284</name>
</gene>
<reference evidence="1" key="2">
    <citation type="submission" date="2023-06" db="EMBL/GenBank/DDBJ databases">
        <authorList>
            <person name="Ma L."/>
            <person name="Liu K.-W."/>
            <person name="Li Z."/>
            <person name="Hsiao Y.-Y."/>
            <person name="Qi Y."/>
            <person name="Fu T."/>
            <person name="Tang G."/>
            <person name="Zhang D."/>
            <person name="Sun W.-H."/>
            <person name="Liu D.-K."/>
            <person name="Li Y."/>
            <person name="Chen G.-Z."/>
            <person name="Liu X.-D."/>
            <person name="Liao X.-Y."/>
            <person name="Jiang Y.-T."/>
            <person name="Yu X."/>
            <person name="Hao Y."/>
            <person name="Huang J."/>
            <person name="Zhao X.-W."/>
            <person name="Ke S."/>
            <person name="Chen Y.-Y."/>
            <person name="Wu W.-L."/>
            <person name="Hsu J.-L."/>
            <person name="Lin Y.-F."/>
            <person name="Huang M.-D."/>
            <person name="Li C.-Y."/>
            <person name="Huang L."/>
            <person name="Wang Z.-W."/>
            <person name="Zhao X."/>
            <person name="Zhong W.-Y."/>
            <person name="Peng D.-H."/>
            <person name="Ahmad S."/>
            <person name="Lan S."/>
            <person name="Zhang J.-S."/>
            <person name="Tsai W.-C."/>
            <person name="Van De Peer Y."/>
            <person name="Liu Z.-J."/>
        </authorList>
    </citation>
    <scope>NUCLEOTIDE SEQUENCE</scope>
    <source>
        <strain evidence="1">CP</strain>
        <tissue evidence="1">Leaves</tissue>
    </source>
</reference>
<evidence type="ECO:0000313" key="1">
    <source>
        <dbReference type="EMBL" id="KAK1288335.1"/>
    </source>
</evidence>